<name>A0A3E1P664_9BACT</name>
<dbReference type="Proteomes" id="UP000261174">
    <property type="component" value="Unassembled WGS sequence"/>
</dbReference>
<comment type="caution">
    <text evidence="2">The sequence shown here is derived from an EMBL/GenBank/DDBJ whole genome shotgun (WGS) entry which is preliminary data.</text>
</comment>
<dbReference type="InterPro" id="IPR000836">
    <property type="entry name" value="PRTase_dom"/>
</dbReference>
<gene>
    <name evidence="2" type="ORF">DXN04_09895</name>
</gene>
<evidence type="ECO:0000313" key="2">
    <source>
        <dbReference type="EMBL" id="RFM35675.1"/>
    </source>
</evidence>
<protein>
    <submittedName>
        <fullName evidence="2">ComF family protein</fullName>
    </submittedName>
</protein>
<keyword evidence="3" id="KW-1185">Reference proteome</keyword>
<dbReference type="CDD" id="cd06223">
    <property type="entry name" value="PRTases_typeI"/>
    <property type="match status" value="1"/>
</dbReference>
<evidence type="ECO:0000256" key="1">
    <source>
        <dbReference type="ARBA" id="ARBA00008007"/>
    </source>
</evidence>
<dbReference type="PANTHER" id="PTHR47505:SF1">
    <property type="entry name" value="DNA UTILIZATION PROTEIN YHGH"/>
    <property type="match status" value="1"/>
</dbReference>
<sequence length="154" mass="17480">MLRKLVHKIKYRHKRKLTIFMGRQMGKILLQTSWIHQITCIVPVPVTKKREKFRGYNQSALLSAGIAAVIGKPVLPHALKRVVFTGSQTRKGRILRWQNVEHAFQLEQAGLLKNEHVLLIDDVITTGATTEACGKLFQQANIPFSICSLAYARH</sequence>
<comment type="similarity">
    <text evidence="1">Belongs to the ComF/GntX family.</text>
</comment>
<proteinExistence type="inferred from homology"/>
<accession>A0A3E1P664</accession>
<dbReference type="SUPFAM" id="SSF53271">
    <property type="entry name" value="PRTase-like"/>
    <property type="match status" value="1"/>
</dbReference>
<dbReference type="InterPro" id="IPR029057">
    <property type="entry name" value="PRTase-like"/>
</dbReference>
<dbReference type="Gene3D" id="3.40.50.2020">
    <property type="match status" value="1"/>
</dbReference>
<reference evidence="2 3" key="1">
    <citation type="submission" date="2018-08" db="EMBL/GenBank/DDBJ databases">
        <title>Chitinophaga sp. K20C18050901, a novel bacterium isolated from forest soil.</title>
        <authorList>
            <person name="Wang C."/>
        </authorList>
    </citation>
    <scope>NUCLEOTIDE SEQUENCE [LARGE SCALE GENOMIC DNA]</scope>
    <source>
        <strain evidence="2 3">K20C18050901</strain>
    </source>
</reference>
<evidence type="ECO:0000313" key="3">
    <source>
        <dbReference type="Proteomes" id="UP000261174"/>
    </source>
</evidence>
<dbReference type="EMBL" id="QTJV01000002">
    <property type="protein sequence ID" value="RFM35675.1"/>
    <property type="molecule type" value="Genomic_DNA"/>
</dbReference>
<dbReference type="AlphaFoldDB" id="A0A3E1P664"/>
<dbReference type="InterPro" id="IPR051910">
    <property type="entry name" value="ComF/GntX_DNA_util-trans"/>
</dbReference>
<dbReference type="PANTHER" id="PTHR47505">
    <property type="entry name" value="DNA UTILIZATION PROTEIN YHGH"/>
    <property type="match status" value="1"/>
</dbReference>
<organism evidence="2 3">
    <name type="scientific">Chitinophaga silvisoli</name>
    <dbReference type="NCBI Taxonomy" id="2291814"/>
    <lineage>
        <taxon>Bacteria</taxon>
        <taxon>Pseudomonadati</taxon>
        <taxon>Bacteroidota</taxon>
        <taxon>Chitinophagia</taxon>
        <taxon>Chitinophagales</taxon>
        <taxon>Chitinophagaceae</taxon>
        <taxon>Chitinophaga</taxon>
    </lineage>
</organism>